<keyword evidence="7 10" id="KW-0720">Serine protease</keyword>
<dbReference type="InterPro" id="IPR023834">
    <property type="entry name" value="T7SS_pept_S8A_mycosin"/>
</dbReference>
<evidence type="ECO:0000256" key="10">
    <source>
        <dbReference type="PROSITE-ProRule" id="PRU01240"/>
    </source>
</evidence>
<dbReference type="InterPro" id="IPR015500">
    <property type="entry name" value="Peptidase_S8_subtilisin-rel"/>
</dbReference>
<dbReference type="PANTHER" id="PTHR43806:SF11">
    <property type="entry name" value="CEREVISIN-RELATED"/>
    <property type="match status" value="1"/>
</dbReference>
<keyword evidence="8 11" id="KW-1133">Transmembrane helix</keyword>
<dbReference type="PANTHER" id="PTHR43806">
    <property type="entry name" value="PEPTIDASE S8"/>
    <property type="match status" value="1"/>
</dbReference>
<dbReference type="InterPro" id="IPR023827">
    <property type="entry name" value="Peptidase_S8_Asp-AS"/>
</dbReference>
<evidence type="ECO:0000256" key="2">
    <source>
        <dbReference type="ARBA" id="ARBA00011073"/>
    </source>
</evidence>
<evidence type="ECO:0000313" key="15">
    <source>
        <dbReference type="Proteomes" id="UP001550628"/>
    </source>
</evidence>
<dbReference type="SUPFAM" id="SSF52743">
    <property type="entry name" value="Subtilisin-like"/>
    <property type="match status" value="1"/>
</dbReference>
<dbReference type="InterPro" id="IPR050131">
    <property type="entry name" value="Peptidase_S8_subtilisin-like"/>
</dbReference>
<sequence>MALRLNRAAAAALAAVVLGATAAPAAALVPPEVVVGVAPPDGPPAPEAPTKQDSGCLATGVLQDTDISRTPPSELALNLADARTLSRGLGVTVAVVDTGVSPHPRLPNVVAGGDYVAAGGDGLQDCDAHGTLIAGIIGSTSDPADGFTGVAPDARIISIRYRSAAFRVERGMSDQRERQALEVRTLSRAITHAANLGAGIIAVPLPICLAVDSGVDLGVLAEAVGYAVHTRGSLIVAGAGNAETNGCSQNPGFDPGRPGDPRNWKYVKTASLPGVFSESVLTVGYTTAYGGVTDRSLMGPWVTVAAPGTGIESLGPGSAGLINGVGPPDKLGPVGGSSFAAAYTAGVAALVRSRYPNETPAEITARLTASAHAPARGIDNTVGAGIIDPVAALSYRTPPEPPEGLFQAGPLELPPPPRAPDAKPGITAAIVIIAAVLIGAATTYGVNSWRRQRQ</sequence>
<keyword evidence="6 10" id="KW-0378">Hydrolase</keyword>
<evidence type="ECO:0000256" key="1">
    <source>
        <dbReference type="ARBA" id="ARBA00004162"/>
    </source>
</evidence>
<gene>
    <name evidence="14" type="primary">mycP</name>
    <name evidence="14" type="ORF">ABZ510_31490</name>
</gene>
<dbReference type="GeneID" id="96247845"/>
<evidence type="ECO:0000256" key="6">
    <source>
        <dbReference type="ARBA" id="ARBA00022801"/>
    </source>
</evidence>
<evidence type="ECO:0000256" key="7">
    <source>
        <dbReference type="ARBA" id="ARBA00022825"/>
    </source>
</evidence>
<dbReference type="InterPro" id="IPR036852">
    <property type="entry name" value="Peptidase_S8/S53_dom_sf"/>
</dbReference>
<comment type="caution">
    <text evidence="14">The sequence shown here is derived from an EMBL/GenBank/DDBJ whole genome shotgun (WGS) entry which is preliminary data.</text>
</comment>
<accession>A0ABV2WZR6</accession>
<dbReference type="InterPro" id="IPR022398">
    <property type="entry name" value="Peptidase_S8_His-AS"/>
</dbReference>
<dbReference type="PROSITE" id="PS51892">
    <property type="entry name" value="SUBTILASE"/>
    <property type="match status" value="1"/>
</dbReference>
<comment type="subcellular location">
    <subcellularLocation>
        <location evidence="1">Cell membrane</location>
        <topology evidence="1">Single-pass membrane protein</topology>
    </subcellularLocation>
</comment>
<dbReference type="Gene3D" id="3.40.50.200">
    <property type="entry name" value="Peptidase S8/S53 domain"/>
    <property type="match status" value="1"/>
</dbReference>
<feature type="active site" description="Charge relay system" evidence="10">
    <location>
        <position position="129"/>
    </location>
</feature>
<evidence type="ECO:0000256" key="9">
    <source>
        <dbReference type="ARBA" id="ARBA00023136"/>
    </source>
</evidence>
<evidence type="ECO:0000256" key="8">
    <source>
        <dbReference type="ARBA" id="ARBA00022989"/>
    </source>
</evidence>
<keyword evidence="15" id="KW-1185">Reference proteome</keyword>
<feature type="transmembrane region" description="Helical" evidence="11">
    <location>
        <begin position="425"/>
        <end position="446"/>
    </location>
</feature>
<name>A0ABV2WZR6_9NOCA</name>
<feature type="signal peptide" evidence="12">
    <location>
        <begin position="1"/>
        <end position="22"/>
    </location>
</feature>
<dbReference type="RefSeq" id="WP_030525337.1">
    <property type="nucleotide sequence ID" value="NZ_JBEYBD010000031.1"/>
</dbReference>
<protein>
    <submittedName>
        <fullName evidence="14">Type VII secretion-associated serine protease mycosin</fullName>
    </submittedName>
</protein>
<reference evidence="14 15" key="1">
    <citation type="submission" date="2024-06" db="EMBL/GenBank/DDBJ databases">
        <title>The Natural Products Discovery Center: Release of the First 8490 Sequenced Strains for Exploring Actinobacteria Biosynthetic Diversity.</title>
        <authorList>
            <person name="Kalkreuter E."/>
            <person name="Kautsar S.A."/>
            <person name="Yang D."/>
            <person name="Bader C.D."/>
            <person name="Teijaro C.N."/>
            <person name="Fluegel L."/>
            <person name="Davis C.M."/>
            <person name="Simpson J.R."/>
            <person name="Lauterbach L."/>
            <person name="Steele A.D."/>
            <person name="Gui C."/>
            <person name="Meng S."/>
            <person name="Li G."/>
            <person name="Viehrig K."/>
            <person name="Ye F."/>
            <person name="Su P."/>
            <person name="Kiefer A.F."/>
            <person name="Nichols A."/>
            <person name="Cepeda A.J."/>
            <person name="Yan W."/>
            <person name="Fan B."/>
            <person name="Jiang Y."/>
            <person name="Adhikari A."/>
            <person name="Zheng C.-J."/>
            <person name="Schuster L."/>
            <person name="Cowan T.M."/>
            <person name="Smanski M.J."/>
            <person name="Chevrette M.G."/>
            <person name="De Carvalho L.P.S."/>
            <person name="Shen B."/>
        </authorList>
    </citation>
    <scope>NUCLEOTIDE SEQUENCE [LARGE SCALE GENOMIC DNA]</scope>
    <source>
        <strain evidence="14 15">NPDC019708</strain>
    </source>
</reference>
<dbReference type="InterPro" id="IPR000209">
    <property type="entry name" value="Peptidase_S8/S53_dom"/>
</dbReference>
<keyword evidence="9 11" id="KW-0472">Membrane</keyword>
<evidence type="ECO:0000256" key="12">
    <source>
        <dbReference type="SAM" id="SignalP"/>
    </source>
</evidence>
<evidence type="ECO:0000259" key="13">
    <source>
        <dbReference type="Pfam" id="PF00082"/>
    </source>
</evidence>
<dbReference type="EMBL" id="JBEYBF010000036">
    <property type="protein sequence ID" value="MEU1956357.1"/>
    <property type="molecule type" value="Genomic_DNA"/>
</dbReference>
<dbReference type="Proteomes" id="UP001550628">
    <property type="component" value="Unassembled WGS sequence"/>
</dbReference>
<keyword evidence="5 11" id="KW-0812">Transmembrane</keyword>
<keyword evidence="3" id="KW-1003">Cell membrane</keyword>
<keyword evidence="4 10" id="KW-0645">Protease</keyword>
<feature type="domain" description="Peptidase S8/S53" evidence="13">
    <location>
        <begin position="90"/>
        <end position="385"/>
    </location>
</feature>
<evidence type="ECO:0000256" key="3">
    <source>
        <dbReference type="ARBA" id="ARBA00022475"/>
    </source>
</evidence>
<evidence type="ECO:0000313" key="14">
    <source>
        <dbReference type="EMBL" id="MEU1956357.1"/>
    </source>
</evidence>
<evidence type="ECO:0000256" key="4">
    <source>
        <dbReference type="ARBA" id="ARBA00022670"/>
    </source>
</evidence>
<evidence type="ECO:0000256" key="11">
    <source>
        <dbReference type="SAM" id="Phobius"/>
    </source>
</evidence>
<keyword evidence="12" id="KW-0732">Signal</keyword>
<comment type="similarity">
    <text evidence="2 10">Belongs to the peptidase S8 family.</text>
</comment>
<dbReference type="GO" id="GO:0006508">
    <property type="term" value="P:proteolysis"/>
    <property type="evidence" value="ECO:0007669"/>
    <property type="project" value="UniProtKB-KW"/>
</dbReference>
<proteinExistence type="inferred from homology"/>
<organism evidence="14 15">
    <name type="scientific">Nocardia rhamnosiphila</name>
    <dbReference type="NCBI Taxonomy" id="426716"/>
    <lineage>
        <taxon>Bacteria</taxon>
        <taxon>Bacillati</taxon>
        <taxon>Actinomycetota</taxon>
        <taxon>Actinomycetes</taxon>
        <taxon>Mycobacteriales</taxon>
        <taxon>Nocardiaceae</taxon>
        <taxon>Nocardia</taxon>
    </lineage>
</organism>
<dbReference type="GO" id="GO:0008233">
    <property type="term" value="F:peptidase activity"/>
    <property type="evidence" value="ECO:0007669"/>
    <property type="project" value="UniProtKB-KW"/>
</dbReference>
<evidence type="ECO:0000256" key="5">
    <source>
        <dbReference type="ARBA" id="ARBA00022692"/>
    </source>
</evidence>
<dbReference type="PRINTS" id="PR00723">
    <property type="entry name" value="SUBTILISIN"/>
</dbReference>
<dbReference type="Pfam" id="PF00082">
    <property type="entry name" value="Peptidase_S8"/>
    <property type="match status" value="1"/>
</dbReference>
<dbReference type="PROSITE" id="PS00137">
    <property type="entry name" value="SUBTILASE_HIS"/>
    <property type="match status" value="1"/>
</dbReference>
<feature type="active site" description="Charge relay system" evidence="10">
    <location>
        <position position="338"/>
    </location>
</feature>
<dbReference type="PROSITE" id="PS00136">
    <property type="entry name" value="SUBTILASE_ASP"/>
    <property type="match status" value="1"/>
</dbReference>
<dbReference type="NCBIfam" id="TIGR03921">
    <property type="entry name" value="T7SS_mycosin"/>
    <property type="match status" value="1"/>
</dbReference>
<feature type="chain" id="PRO_5047458433" evidence="12">
    <location>
        <begin position="23"/>
        <end position="454"/>
    </location>
</feature>
<feature type="active site" description="Charge relay system" evidence="10">
    <location>
        <position position="97"/>
    </location>
</feature>